<gene>
    <name evidence="1" type="ORF">CCY01nite_20360</name>
</gene>
<name>A0A512RJ86_9BACT</name>
<evidence type="ECO:0000313" key="2">
    <source>
        <dbReference type="Proteomes" id="UP000321436"/>
    </source>
</evidence>
<dbReference type="EMBL" id="BKAU01000001">
    <property type="protein sequence ID" value="GEP95776.1"/>
    <property type="molecule type" value="Genomic_DNA"/>
</dbReference>
<reference evidence="1 2" key="1">
    <citation type="submission" date="2019-07" db="EMBL/GenBank/DDBJ databases">
        <title>Whole genome shotgun sequence of Chitinophaga cymbidii NBRC 109752.</title>
        <authorList>
            <person name="Hosoyama A."/>
            <person name="Uohara A."/>
            <person name="Ohji S."/>
            <person name="Ichikawa N."/>
        </authorList>
    </citation>
    <scope>NUCLEOTIDE SEQUENCE [LARGE SCALE GENOMIC DNA]</scope>
    <source>
        <strain evidence="1 2">NBRC 109752</strain>
    </source>
</reference>
<dbReference type="Proteomes" id="UP000321436">
    <property type="component" value="Unassembled WGS sequence"/>
</dbReference>
<comment type="caution">
    <text evidence="1">The sequence shown here is derived from an EMBL/GenBank/DDBJ whole genome shotgun (WGS) entry which is preliminary data.</text>
</comment>
<keyword evidence="2" id="KW-1185">Reference proteome</keyword>
<accession>A0A512RJ86</accession>
<sequence>MRFILSLFLVVALATIVNGQSLLIFGGKDHDVFLGCLNCDKYQDKSIWNAYGAFGSKCNDKCIWNKYGNYGGKYSDYSPFNQYASHPPVLVDKDGNFYGYFTTNKFFPKRTTSKLALLIVDFWEAIAEDVSGYYEKIFKR</sequence>
<dbReference type="RefSeq" id="WP_146860320.1">
    <property type="nucleotide sequence ID" value="NZ_BKAU01000001.1"/>
</dbReference>
<dbReference type="AlphaFoldDB" id="A0A512RJ86"/>
<proteinExistence type="predicted"/>
<evidence type="ECO:0000313" key="1">
    <source>
        <dbReference type="EMBL" id="GEP95776.1"/>
    </source>
</evidence>
<organism evidence="1 2">
    <name type="scientific">Chitinophaga cymbidii</name>
    <dbReference type="NCBI Taxonomy" id="1096750"/>
    <lineage>
        <taxon>Bacteria</taxon>
        <taxon>Pseudomonadati</taxon>
        <taxon>Bacteroidota</taxon>
        <taxon>Chitinophagia</taxon>
        <taxon>Chitinophagales</taxon>
        <taxon>Chitinophagaceae</taxon>
        <taxon>Chitinophaga</taxon>
    </lineage>
</organism>
<dbReference type="OrthoDB" id="583214at2"/>
<protein>
    <submittedName>
        <fullName evidence="1">Uncharacterized protein</fullName>
    </submittedName>
</protein>